<proteinExistence type="predicted"/>
<dbReference type="Proteomes" id="UP000010792">
    <property type="component" value="Chromosome"/>
</dbReference>
<keyword evidence="2" id="KW-1185">Reference proteome</keyword>
<dbReference type="STRING" id="1125847.NT26_2769"/>
<evidence type="ECO:0000313" key="1">
    <source>
        <dbReference type="EMBL" id="CCF20493.1"/>
    </source>
</evidence>
<reference evidence="1 2" key="1">
    <citation type="journal article" date="2013" name="Genome Biol. Evol.">
        <title>Life in an arsenic-containing gold mine: genome and physiology of the autotrophic arsenite-oxidizing bacterium rhizobium sp. NT-26.</title>
        <authorList>
            <person name="Andres J."/>
            <person name="Arsene-Ploetze F."/>
            <person name="Barbe V."/>
            <person name="Brochier-Armanet C."/>
            <person name="Cleiss-Arnold J."/>
            <person name="Coppee J.Y."/>
            <person name="Dillies M.A."/>
            <person name="Geist"/>
            <person name="L"/>
            <person name="Joublin A."/>
            <person name="Koechler S."/>
            <person name="Lassalle F."/>
            <person name="Marchal M."/>
            <person name="Medigue C."/>
            <person name="Muller D."/>
            <person name="Nesme X."/>
            <person name="Plewniak F."/>
            <person name="Proux C."/>
            <person name="Ramirez-Bahena M.H."/>
            <person name="Schenowitz C."/>
            <person name="Sismeiro O."/>
            <person name="Vallenet D."/>
            <person name="Santini J.M."/>
            <person name="Bertin P.N."/>
        </authorList>
    </citation>
    <scope>NUCLEOTIDE SEQUENCE [LARGE SCALE GENOMIC DNA]</scope>
    <source>
        <strain evidence="1 2">NT-26</strain>
    </source>
</reference>
<dbReference type="KEGG" id="rht:NT26_2769"/>
<name>L0NHA2_9HYPH</name>
<sequence length="55" mass="6414">MLVRDLYWLEPQKSIGWARDALVFKASAAQPRQSVRWKCSNRLETVIRLPPFGNL</sequence>
<accession>L0NHA2</accession>
<dbReference type="EMBL" id="FO082820">
    <property type="protein sequence ID" value="CCF20493.1"/>
    <property type="molecule type" value="Genomic_DNA"/>
</dbReference>
<gene>
    <name evidence="1" type="ORF">NT26_2769</name>
</gene>
<evidence type="ECO:0000313" key="2">
    <source>
        <dbReference type="Proteomes" id="UP000010792"/>
    </source>
</evidence>
<organism evidence="1 2">
    <name type="scientific">Pseudorhizobium banfieldiae</name>
    <dbReference type="NCBI Taxonomy" id="1125847"/>
    <lineage>
        <taxon>Bacteria</taxon>
        <taxon>Pseudomonadati</taxon>
        <taxon>Pseudomonadota</taxon>
        <taxon>Alphaproteobacteria</taxon>
        <taxon>Hyphomicrobiales</taxon>
        <taxon>Rhizobiaceae</taxon>
        <taxon>Rhizobium/Agrobacterium group</taxon>
        <taxon>Pseudorhizobium</taxon>
    </lineage>
</organism>
<protein>
    <submittedName>
        <fullName evidence="1">Uncharacterized protein</fullName>
    </submittedName>
</protein>
<dbReference type="AlphaFoldDB" id="L0NHA2"/>